<gene>
    <name evidence="2" type="ORF">FDA94_03855</name>
</gene>
<dbReference type="AlphaFoldDB" id="A0A4U3MMY8"/>
<dbReference type="Proteomes" id="UP000308705">
    <property type="component" value="Unassembled WGS sequence"/>
</dbReference>
<sequence length="657" mass="72678">MTGRDQRTLEPYVGLRAFRRQDSGKFFGRAREAHEVCDLWRSNQITVLSGPSGAGKTSLLNAGVMPLLDPSQNDILPVGRVSVTSTSPREALPEHNPHVYALLSSWSPGERPSRLASLTLERFFLRRPPRQDRYGDPVLRLASIDQAEELFLGNHRRTPYHEWFLDQLFAALSKDPDLRVLISIRNDQAGAILRDERLHDVMTKGRFTLGALEPPAATQAITGPLTGTGYSFDDAAAQRLIDDLSGDGTARESKAIEPVQLQVVCTVLWDSLPPDVTHITTDHVIRYANVRKSLEKFVDQTIAEVARDHLDDDTTRLRAWLLDNFVADSAKTPVYRGETMTAGIPNDVVAALVDHHILTPRPGVTGDDSQWYELSHESLVRLIRAEAGDVVVDKRTAQQLLHTAQHALREGDFARARRDARDALDRTDSSRLKAEIESFLGDVAFQDGRYATAIDHYREAAALFDVHGRTESVGRLLAASGRARRALGQTRRAIQDIKSAIQRVPDDQGIRIELAWTYWYGGHEDNALGTLDRVLDDDANSWPALRTRAEILLHLDRTDEALIDFGRLGSIREPWVRAAYAYALASRGDIDEARNEITAVRATTAEHGPALLYAALVEQKAGNLTGAADLAAAAMSAKAPPLPAHLHRLAERVADGQ</sequence>
<accession>A0A4U3MMY8</accession>
<reference evidence="2 3" key="1">
    <citation type="submission" date="2019-04" db="EMBL/GenBank/DDBJ databases">
        <title>Herbidospora sp. NEAU-GS14.nov., a novel actinomycete isolated from soil.</title>
        <authorList>
            <person name="Han L."/>
        </authorList>
    </citation>
    <scope>NUCLEOTIDE SEQUENCE [LARGE SCALE GENOMIC DNA]</scope>
    <source>
        <strain evidence="2 3">NEAU-GS14</strain>
    </source>
</reference>
<comment type="caution">
    <text evidence="2">The sequence shown here is derived from an EMBL/GenBank/DDBJ whole genome shotgun (WGS) entry which is preliminary data.</text>
</comment>
<dbReference type="InterPro" id="IPR019734">
    <property type="entry name" value="TPR_rpt"/>
</dbReference>
<feature type="domain" description="Novel STAND NTPase 1" evidence="1">
    <location>
        <begin position="11"/>
        <end position="381"/>
    </location>
</feature>
<dbReference type="SMART" id="SM00028">
    <property type="entry name" value="TPR"/>
    <property type="match status" value="2"/>
</dbReference>
<keyword evidence="3" id="KW-1185">Reference proteome</keyword>
<dbReference type="InterPro" id="IPR027417">
    <property type="entry name" value="P-loop_NTPase"/>
</dbReference>
<evidence type="ECO:0000313" key="3">
    <source>
        <dbReference type="Proteomes" id="UP000308705"/>
    </source>
</evidence>
<evidence type="ECO:0000259" key="1">
    <source>
        <dbReference type="Pfam" id="PF20703"/>
    </source>
</evidence>
<dbReference type="InterPro" id="IPR049052">
    <property type="entry name" value="nSTAND1"/>
</dbReference>
<evidence type="ECO:0000313" key="2">
    <source>
        <dbReference type="EMBL" id="TKK90901.1"/>
    </source>
</evidence>
<protein>
    <submittedName>
        <fullName evidence="2">Tetratricopeptide repeat protein</fullName>
    </submittedName>
</protein>
<dbReference type="OrthoDB" id="3204522at2"/>
<dbReference type="RefSeq" id="WP_137245634.1">
    <property type="nucleotide sequence ID" value="NZ_SZQA01000002.1"/>
</dbReference>
<dbReference type="EMBL" id="SZQA01000002">
    <property type="protein sequence ID" value="TKK90901.1"/>
    <property type="molecule type" value="Genomic_DNA"/>
</dbReference>
<organism evidence="2 3">
    <name type="scientific">Herbidospora galbida</name>
    <dbReference type="NCBI Taxonomy" id="2575442"/>
    <lineage>
        <taxon>Bacteria</taxon>
        <taxon>Bacillati</taxon>
        <taxon>Actinomycetota</taxon>
        <taxon>Actinomycetes</taxon>
        <taxon>Streptosporangiales</taxon>
        <taxon>Streptosporangiaceae</taxon>
        <taxon>Herbidospora</taxon>
    </lineage>
</organism>
<dbReference type="Pfam" id="PF14559">
    <property type="entry name" value="TPR_19"/>
    <property type="match status" value="1"/>
</dbReference>
<dbReference type="Gene3D" id="1.25.40.10">
    <property type="entry name" value="Tetratricopeptide repeat domain"/>
    <property type="match status" value="1"/>
</dbReference>
<proteinExistence type="predicted"/>
<dbReference type="SUPFAM" id="SSF52540">
    <property type="entry name" value="P-loop containing nucleoside triphosphate hydrolases"/>
    <property type="match status" value="1"/>
</dbReference>
<dbReference type="InterPro" id="IPR011990">
    <property type="entry name" value="TPR-like_helical_dom_sf"/>
</dbReference>
<dbReference type="Pfam" id="PF20703">
    <property type="entry name" value="nSTAND1"/>
    <property type="match status" value="1"/>
</dbReference>
<dbReference type="SUPFAM" id="SSF48452">
    <property type="entry name" value="TPR-like"/>
    <property type="match status" value="1"/>
</dbReference>
<dbReference type="Pfam" id="PF13432">
    <property type="entry name" value="TPR_16"/>
    <property type="match status" value="1"/>
</dbReference>
<dbReference type="Gene3D" id="3.40.50.300">
    <property type="entry name" value="P-loop containing nucleotide triphosphate hydrolases"/>
    <property type="match status" value="1"/>
</dbReference>
<name>A0A4U3MMY8_9ACTN</name>